<dbReference type="KEGG" id="sgy:Sgly_2457"/>
<dbReference type="HOGENOM" id="CLU_095994_1_2_9"/>
<dbReference type="NCBIfam" id="TIGR00253">
    <property type="entry name" value="RNA_bind_YhbY"/>
    <property type="match status" value="1"/>
</dbReference>
<keyword evidence="1 2" id="KW-0694">RNA-binding</keyword>
<dbReference type="Gene3D" id="3.30.110.60">
    <property type="entry name" value="YhbY-like"/>
    <property type="match status" value="1"/>
</dbReference>
<dbReference type="RefSeq" id="WP_013625607.1">
    <property type="nucleotide sequence ID" value="NC_015172.1"/>
</dbReference>
<keyword evidence="5" id="KW-1185">Reference proteome</keyword>
<gene>
    <name evidence="4" type="ordered locus">Sgly_2457</name>
</gene>
<dbReference type="Pfam" id="PF01985">
    <property type="entry name" value="CRS1_YhbY"/>
    <property type="match status" value="1"/>
</dbReference>
<dbReference type="InterPro" id="IPR017924">
    <property type="entry name" value="RNA-binding_YhbY"/>
</dbReference>
<reference evidence="5" key="2">
    <citation type="submission" date="2011-02" db="EMBL/GenBank/DDBJ databases">
        <title>The complete genome of Syntrophobotulus glycolicus DSM 8271.</title>
        <authorList>
            <person name="Lucas S."/>
            <person name="Copeland A."/>
            <person name="Lapidus A."/>
            <person name="Bruce D."/>
            <person name="Goodwin L."/>
            <person name="Pitluck S."/>
            <person name="Kyrpides N."/>
            <person name="Mavromatis K."/>
            <person name="Pagani I."/>
            <person name="Ivanova N."/>
            <person name="Mikhailova N."/>
            <person name="Chertkov O."/>
            <person name="Held B."/>
            <person name="Detter J.C."/>
            <person name="Tapia R."/>
            <person name="Han C."/>
            <person name="Land M."/>
            <person name="Hauser L."/>
            <person name="Markowitz V."/>
            <person name="Cheng J.-F."/>
            <person name="Hugenholtz P."/>
            <person name="Woyke T."/>
            <person name="Wu D."/>
            <person name="Spring S."/>
            <person name="Schroeder M."/>
            <person name="Brambilla E."/>
            <person name="Klenk H.-P."/>
            <person name="Eisen J.A."/>
        </authorList>
    </citation>
    <scope>NUCLEOTIDE SEQUENCE [LARGE SCALE GENOMIC DNA]</scope>
    <source>
        <strain evidence="5">DSM 8271 / FlGlyR</strain>
    </source>
</reference>
<dbReference type="eggNOG" id="COG1534">
    <property type="taxonomic scope" value="Bacteria"/>
</dbReference>
<evidence type="ECO:0000313" key="5">
    <source>
        <dbReference type="Proteomes" id="UP000007488"/>
    </source>
</evidence>
<protein>
    <submittedName>
        <fullName evidence="4">RNA-binding, CRM domain protein</fullName>
    </submittedName>
</protein>
<sequence>MLTGKQKRHLRSLGNQITPILLVGKEEITDNLRRQVTDALEARELIKGRVLQNCAQIPENIAGQLAEDAGAELVQVIGRNFLLYKRSKDKPKIELS</sequence>
<dbReference type="PANTHER" id="PTHR40065">
    <property type="entry name" value="RNA-BINDING PROTEIN YHBY"/>
    <property type="match status" value="1"/>
</dbReference>
<feature type="domain" description="CRM" evidence="3">
    <location>
        <begin position="1"/>
        <end position="96"/>
    </location>
</feature>
<dbReference type="PANTHER" id="PTHR40065:SF3">
    <property type="entry name" value="RNA-BINDING PROTEIN YHBY"/>
    <property type="match status" value="1"/>
</dbReference>
<dbReference type="GO" id="GO:0003723">
    <property type="term" value="F:RNA binding"/>
    <property type="evidence" value="ECO:0007669"/>
    <property type="project" value="UniProtKB-UniRule"/>
</dbReference>
<dbReference type="OrthoDB" id="9797519at2"/>
<dbReference type="PROSITE" id="PS51295">
    <property type="entry name" value="CRM"/>
    <property type="match status" value="1"/>
</dbReference>
<organism evidence="4 5">
    <name type="scientific">Syntrophobotulus glycolicus (strain DSM 8271 / FlGlyR)</name>
    <dbReference type="NCBI Taxonomy" id="645991"/>
    <lineage>
        <taxon>Bacteria</taxon>
        <taxon>Bacillati</taxon>
        <taxon>Bacillota</taxon>
        <taxon>Clostridia</taxon>
        <taxon>Eubacteriales</taxon>
        <taxon>Desulfitobacteriaceae</taxon>
        <taxon>Syntrophobotulus</taxon>
    </lineage>
</organism>
<dbReference type="InterPro" id="IPR051925">
    <property type="entry name" value="RNA-binding_domain"/>
</dbReference>
<reference evidence="4 5" key="1">
    <citation type="journal article" date="2011" name="Stand. Genomic Sci.">
        <title>Complete genome sequence of Syntrophobotulus glycolicus type strain (FlGlyR).</title>
        <authorList>
            <person name="Han C."/>
            <person name="Mwirichia R."/>
            <person name="Chertkov O."/>
            <person name="Held B."/>
            <person name="Lapidus A."/>
            <person name="Nolan M."/>
            <person name="Lucas S."/>
            <person name="Hammon N."/>
            <person name="Deshpande S."/>
            <person name="Cheng J.F."/>
            <person name="Tapia R."/>
            <person name="Goodwin L."/>
            <person name="Pitluck S."/>
            <person name="Huntemann M."/>
            <person name="Liolios K."/>
            <person name="Ivanova N."/>
            <person name="Pagani I."/>
            <person name="Mavromatis K."/>
            <person name="Ovchinikova G."/>
            <person name="Pati A."/>
            <person name="Chen A."/>
            <person name="Palaniappan K."/>
            <person name="Land M."/>
            <person name="Hauser L."/>
            <person name="Brambilla E.M."/>
            <person name="Rohde M."/>
            <person name="Spring S."/>
            <person name="Sikorski J."/>
            <person name="Goker M."/>
            <person name="Woyke T."/>
            <person name="Bristow J."/>
            <person name="Eisen J.A."/>
            <person name="Markowitz V."/>
            <person name="Hugenholtz P."/>
            <person name="Kyrpides N.C."/>
            <person name="Klenk H.P."/>
            <person name="Detter J.C."/>
        </authorList>
    </citation>
    <scope>NUCLEOTIDE SEQUENCE [LARGE SCALE GENOMIC DNA]</scope>
    <source>
        <strain evidence="5">DSM 8271 / FlGlyR</strain>
    </source>
</reference>
<name>F0SVG9_SYNGF</name>
<dbReference type="STRING" id="645991.Sgly_2457"/>
<proteinExistence type="predicted"/>
<evidence type="ECO:0000256" key="1">
    <source>
        <dbReference type="ARBA" id="ARBA00022884"/>
    </source>
</evidence>
<dbReference type="AlphaFoldDB" id="F0SVG9"/>
<evidence type="ECO:0000313" key="4">
    <source>
        <dbReference type="EMBL" id="ADY56742.1"/>
    </source>
</evidence>
<dbReference type="SUPFAM" id="SSF75471">
    <property type="entry name" value="YhbY-like"/>
    <property type="match status" value="1"/>
</dbReference>
<dbReference type="SMART" id="SM01103">
    <property type="entry name" value="CRS1_YhbY"/>
    <property type="match status" value="1"/>
</dbReference>
<evidence type="ECO:0000259" key="3">
    <source>
        <dbReference type="PROSITE" id="PS51295"/>
    </source>
</evidence>
<accession>F0SVG9</accession>
<dbReference type="EMBL" id="CP002547">
    <property type="protein sequence ID" value="ADY56742.1"/>
    <property type="molecule type" value="Genomic_DNA"/>
</dbReference>
<dbReference type="InterPro" id="IPR001890">
    <property type="entry name" value="RNA-binding_CRM"/>
</dbReference>
<dbReference type="Proteomes" id="UP000007488">
    <property type="component" value="Chromosome"/>
</dbReference>
<dbReference type="InterPro" id="IPR035920">
    <property type="entry name" value="YhbY-like_sf"/>
</dbReference>
<evidence type="ECO:0000256" key="2">
    <source>
        <dbReference type="PROSITE-ProRule" id="PRU00626"/>
    </source>
</evidence>